<feature type="domain" description="Terminase large subunit-like endonuclease" evidence="2">
    <location>
        <begin position="276"/>
        <end position="548"/>
    </location>
</feature>
<sequence length="566" mass="61913">MLDQMPDEQTNWSTAVPDWEERIMQGRSLIPDLPLFDAVADKALRIFKRLRVPDIIGTPSYGEACDEWVFSFVRAIFGSYDPVTKRRMIREFFMMVPKKNGKSSIAAAIIVTAAIMNERPEAELLLIAPTKTIASIAFKQAKGIIRLDVDLTRTFHLQDHLKKITHRISLAEIVIKAADTDAITGGKSTFTLIDETHEFATKSKADAVFIEVRGALAARPDGFLLQITTQSKAPPAGVFKKELDRARAVRDGELVLPLLAVLYELPPKVQKSGGWKDAKTWGLVNPNLNRSVDEAFLADQLTSALRDGPAELALLASQHFNVQIGLGLKSNSWVGANYWEGAAEQGLDLNELITRCEVAVVGIDGGGLDDLMGLAVIGRDRATKDWLHWAKAWAHPEVFKRKEIAPTLQDFAAAGDLVTVGDDEPTRDIVEVADIVEQLLDSGLLPEEGAVGLDPMGVSALVDEMASRGVEHKMMVAVGQGYRLTPAINGMERKLKNGTFRHCGSPMMAWVLGNAKTEQRGNAVLITKETAGKAKIDPLMATFDAFMMMSRNPVAAGARAFEYTGI</sequence>
<evidence type="ECO:0000313" key="3">
    <source>
        <dbReference type="EMBL" id="KKN69722.1"/>
    </source>
</evidence>
<dbReference type="InterPro" id="IPR046461">
    <property type="entry name" value="TerL_ATPase"/>
</dbReference>
<feature type="domain" description="Terminase large subunit-like ATPase" evidence="1">
    <location>
        <begin position="76"/>
        <end position="231"/>
    </location>
</feature>
<organism evidence="3">
    <name type="scientific">marine sediment metagenome</name>
    <dbReference type="NCBI Taxonomy" id="412755"/>
    <lineage>
        <taxon>unclassified sequences</taxon>
        <taxon>metagenomes</taxon>
        <taxon>ecological metagenomes</taxon>
    </lineage>
</organism>
<reference evidence="3" key="1">
    <citation type="journal article" date="2015" name="Nature">
        <title>Complex archaea that bridge the gap between prokaryotes and eukaryotes.</title>
        <authorList>
            <person name="Spang A."/>
            <person name="Saw J.H."/>
            <person name="Jorgensen S.L."/>
            <person name="Zaremba-Niedzwiedzka K."/>
            <person name="Martijn J."/>
            <person name="Lind A.E."/>
            <person name="van Eijk R."/>
            <person name="Schleper C."/>
            <person name="Guy L."/>
            <person name="Ettema T.J."/>
        </authorList>
    </citation>
    <scope>NUCLEOTIDE SEQUENCE</scope>
</reference>
<dbReference type="GO" id="GO:0004519">
    <property type="term" value="F:endonuclease activity"/>
    <property type="evidence" value="ECO:0007669"/>
    <property type="project" value="InterPro"/>
</dbReference>
<proteinExistence type="predicted"/>
<dbReference type="Pfam" id="PF03354">
    <property type="entry name" value="TerL_ATPase"/>
    <property type="match status" value="1"/>
</dbReference>
<dbReference type="AlphaFoldDB" id="A0A0F9T4F1"/>
<comment type="caution">
    <text evidence="3">The sequence shown here is derived from an EMBL/GenBank/DDBJ whole genome shotgun (WGS) entry which is preliminary data.</text>
</comment>
<gene>
    <name evidence="3" type="ORF">LCGC14_0438220</name>
</gene>
<protein>
    <recommendedName>
        <fullName evidence="4">Terminase large subunit</fullName>
    </recommendedName>
</protein>
<dbReference type="PANTHER" id="PTHR41287:SF1">
    <property type="entry name" value="PROTEIN YMFN"/>
    <property type="match status" value="1"/>
</dbReference>
<dbReference type="InterPro" id="IPR027417">
    <property type="entry name" value="P-loop_NTPase"/>
</dbReference>
<dbReference type="InterPro" id="IPR005021">
    <property type="entry name" value="Terminase_largesu-like"/>
</dbReference>
<name>A0A0F9T4F1_9ZZZZ</name>
<evidence type="ECO:0000259" key="2">
    <source>
        <dbReference type="Pfam" id="PF20441"/>
    </source>
</evidence>
<evidence type="ECO:0000259" key="1">
    <source>
        <dbReference type="Pfam" id="PF03354"/>
    </source>
</evidence>
<dbReference type="EMBL" id="LAZR01000420">
    <property type="protein sequence ID" value="KKN69722.1"/>
    <property type="molecule type" value="Genomic_DNA"/>
</dbReference>
<dbReference type="Gene3D" id="3.40.50.300">
    <property type="entry name" value="P-loop containing nucleotide triphosphate hydrolases"/>
    <property type="match status" value="1"/>
</dbReference>
<accession>A0A0F9T4F1</accession>
<dbReference type="InterPro" id="IPR046462">
    <property type="entry name" value="TerL_nuclease"/>
</dbReference>
<dbReference type="PANTHER" id="PTHR41287">
    <property type="match status" value="1"/>
</dbReference>
<dbReference type="Pfam" id="PF20441">
    <property type="entry name" value="TerL_nuclease"/>
    <property type="match status" value="1"/>
</dbReference>
<evidence type="ECO:0008006" key="4">
    <source>
        <dbReference type="Google" id="ProtNLM"/>
    </source>
</evidence>